<keyword evidence="2" id="KW-1185">Reference proteome</keyword>
<proteinExistence type="predicted"/>
<gene>
    <name evidence="1" type="ORF">BC938DRAFT_477650</name>
</gene>
<organism evidence="1 2">
    <name type="scientific">Jimgerdemannia flammicorona</name>
    <dbReference type="NCBI Taxonomy" id="994334"/>
    <lineage>
        <taxon>Eukaryota</taxon>
        <taxon>Fungi</taxon>
        <taxon>Fungi incertae sedis</taxon>
        <taxon>Mucoromycota</taxon>
        <taxon>Mucoromycotina</taxon>
        <taxon>Endogonomycetes</taxon>
        <taxon>Endogonales</taxon>
        <taxon>Endogonaceae</taxon>
        <taxon>Jimgerdemannia</taxon>
    </lineage>
</organism>
<reference evidence="1 2" key="1">
    <citation type="journal article" date="2018" name="New Phytol.">
        <title>Phylogenomics of Endogonaceae and evolution of mycorrhizas within Mucoromycota.</title>
        <authorList>
            <person name="Chang Y."/>
            <person name="Desiro A."/>
            <person name="Na H."/>
            <person name="Sandor L."/>
            <person name="Lipzen A."/>
            <person name="Clum A."/>
            <person name="Barry K."/>
            <person name="Grigoriev I.V."/>
            <person name="Martin F.M."/>
            <person name="Stajich J.E."/>
            <person name="Smith M.E."/>
            <person name="Bonito G."/>
            <person name="Spatafora J.W."/>
        </authorList>
    </citation>
    <scope>NUCLEOTIDE SEQUENCE [LARGE SCALE GENOMIC DNA]</scope>
    <source>
        <strain evidence="1 2">AD002</strain>
    </source>
</reference>
<dbReference type="AlphaFoldDB" id="A0A433P8H4"/>
<sequence length="103" mass="11762">MLLELKSFNIEILSLEVGNTEMGYDDTKERVDRSALTIQLKDMLDQFRYGLHFKKKDLENIFTIGIQASGKASAILSEHCRITNVYLAISNDRKSVDSILHEI</sequence>
<accession>A0A433P8H4</accession>
<dbReference type="EMBL" id="RBNJ01028699">
    <property type="protein sequence ID" value="RUS13840.1"/>
    <property type="molecule type" value="Genomic_DNA"/>
</dbReference>
<evidence type="ECO:0000313" key="1">
    <source>
        <dbReference type="EMBL" id="RUS13840.1"/>
    </source>
</evidence>
<protein>
    <submittedName>
        <fullName evidence="1">Uncharacterized protein</fullName>
    </submittedName>
</protein>
<name>A0A433P8H4_9FUNG</name>
<comment type="caution">
    <text evidence="1">The sequence shown here is derived from an EMBL/GenBank/DDBJ whole genome shotgun (WGS) entry which is preliminary data.</text>
</comment>
<evidence type="ECO:0000313" key="2">
    <source>
        <dbReference type="Proteomes" id="UP000274822"/>
    </source>
</evidence>
<dbReference type="Proteomes" id="UP000274822">
    <property type="component" value="Unassembled WGS sequence"/>
</dbReference>